<evidence type="ECO:0000313" key="3">
    <source>
        <dbReference type="EMBL" id="GHF72153.1"/>
    </source>
</evidence>
<dbReference type="EMBL" id="BNCJ01000031">
    <property type="protein sequence ID" value="GHF72153.1"/>
    <property type="molecule type" value="Genomic_DNA"/>
</dbReference>
<dbReference type="Gene3D" id="3.40.50.12780">
    <property type="entry name" value="N-terminal domain of ligase-like"/>
    <property type="match status" value="1"/>
</dbReference>
<dbReference type="InterPro" id="IPR045851">
    <property type="entry name" value="AMP-bd_C_sf"/>
</dbReference>
<dbReference type="AlphaFoldDB" id="A0A8J3H3B6"/>
<keyword evidence="3" id="KW-0436">Ligase</keyword>
<keyword evidence="4" id="KW-1185">Reference proteome</keyword>
<dbReference type="Proteomes" id="UP000626220">
    <property type="component" value="Unassembled WGS sequence"/>
</dbReference>
<organism evidence="3 4">
    <name type="scientific">Seohaeicola zhoushanensis</name>
    <dbReference type="NCBI Taxonomy" id="1569283"/>
    <lineage>
        <taxon>Bacteria</taxon>
        <taxon>Pseudomonadati</taxon>
        <taxon>Pseudomonadota</taxon>
        <taxon>Alphaproteobacteria</taxon>
        <taxon>Rhodobacterales</taxon>
        <taxon>Roseobacteraceae</taxon>
        <taxon>Seohaeicola</taxon>
    </lineage>
</organism>
<dbReference type="RefSeq" id="WP_189682754.1">
    <property type="nucleotide sequence ID" value="NZ_BNCJ01000031.1"/>
</dbReference>
<reference evidence="3" key="2">
    <citation type="submission" date="2020-09" db="EMBL/GenBank/DDBJ databases">
        <authorList>
            <person name="Sun Q."/>
            <person name="Kim S."/>
        </authorList>
    </citation>
    <scope>NUCLEOTIDE SEQUENCE</scope>
    <source>
        <strain evidence="3">KCTC 42650</strain>
    </source>
</reference>
<dbReference type="PANTHER" id="PTHR43767:SF1">
    <property type="entry name" value="NONRIBOSOMAL PEPTIDE SYNTHASE PES1 (EUROFUNG)-RELATED"/>
    <property type="match status" value="1"/>
</dbReference>
<feature type="domain" description="AMP-binding enzyme C-terminal" evidence="2">
    <location>
        <begin position="423"/>
        <end position="499"/>
    </location>
</feature>
<gene>
    <name evidence="3" type="ORF">GCM10017056_48890</name>
</gene>
<protein>
    <submittedName>
        <fullName evidence="3">Fatty-acid--CoA ligase</fullName>
    </submittedName>
</protein>
<dbReference type="InterPro" id="IPR020845">
    <property type="entry name" value="AMP-binding_CS"/>
</dbReference>
<dbReference type="Pfam" id="PF13193">
    <property type="entry name" value="AMP-binding_C"/>
    <property type="match status" value="1"/>
</dbReference>
<dbReference type="InterPro" id="IPR050237">
    <property type="entry name" value="ATP-dep_AMP-bd_enzyme"/>
</dbReference>
<dbReference type="InterPro" id="IPR000873">
    <property type="entry name" value="AMP-dep_synth/lig_dom"/>
</dbReference>
<dbReference type="GO" id="GO:0016878">
    <property type="term" value="F:acid-thiol ligase activity"/>
    <property type="evidence" value="ECO:0007669"/>
    <property type="project" value="UniProtKB-ARBA"/>
</dbReference>
<comment type="caution">
    <text evidence="3">The sequence shown here is derived from an EMBL/GenBank/DDBJ whole genome shotgun (WGS) entry which is preliminary data.</text>
</comment>
<evidence type="ECO:0000259" key="1">
    <source>
        <dbReference type="Pfam" id="PF00501"/>
    </source>
</evidence>
<dbReference type="Pfam" id="PF00501">
    <property type="entry name" value="AMP-binding"/>
    <property type="match status" value="1"/>
</dbReference>
<feature type="domain" description="AMP-dependent synthetase/ligase" evidence="1">
    <location>
        <begin position="8"/>
        <end position="373"/>
    </location>
</feature>
<dbReference type="InterPro" id="IPR042099">
    <property type="entry name" value="ANL_N_sf"/>
</dbReference>
<evidence type="ECO:0000313" key="4">
    <source>
        <dbReference type="Proteomes" id="UP000626220"/>
    </source>
</evidence>
<sequence length="514" mass="54920">MRISQGLKRAAQVEARKTALIDGSVRQSWSETQDRVARLASAFQGMGVGNDDRVAVLAMNGFRYYEVIYASMWAGGAVVPLNIRLAPPEIDYILGDSRPQVLCIDHNFVDFLPKLTALGQIGEVIFMGEGEAPAGTRSYEAVMAAHAPVDAADRSGADMAGIYYTGGTTGPAKGVILSHGNLVTNAFDVAQALHYTRDCSYLHAAPAFHTSDACSTYGLTMLAGQHVFMPRFEVDAFCRIVAAEAVTNTTMVPTMLGMLVDHPAAKAADLSALKRILVGGSSMPERTIRKALELMPGIRMHQAWGMTELSPIASVTQAKYATLDGPFAGKLLSCGQAVSSIELRIVAENGSEQPRGEVGELTARGPTVMQGYWNKPEETAAALRNGWLHSGDAAYMDEDGFVFIVDRIKDMIVTGGENVYCAEVENVLSLLDGIAACAVIGLPDPTYGEQVHAVLVPKPGAELDLNAIRAACREKIAGYKVPRGFTLRTEPLPLSGAGKVLKSDLKKEVMAGLD</sequence>
<reference evidence="3" key="1">
    <citation type="journal article" date="2014" name="Int. J. Syst. Evol. Microbiol.">
        <title>Complete genome sequence of Corynebacterium casei LMG S-19264T (=DSM 44701T), isolated from a smear-ripened cheese.</title>
        <authorList>
            <consortium name="US DOE Joint Genome Institute (JGI-PGF)"/>
            <person name="Walter F."/>
            <person name="Albersmeier A."/>
            <person name="Kalinowski J."/>
            <person name="Ruckert C."/>
        </authorList>
    </citation>
    <scope>NUCLEOTIDE SEQUENCE</scope>
    <source>
        <strain evidence="3">KCTC 42650</strain>
    </source>
</reference>
<accession>A0A8J3H3B6</accession>
<dbReference type="SUPFAM" id="SSF56801">
    <property type="entry name" value="Acetyl-CoA synthetase-like"/>
    <property type="match status" value="1"/>
</dbReference>
<dbReference type="Gene3D" id="3.30.300.30">
    <property type="match status" value="1"/>
</dbReference>
<dbReference type="PANTHER" id="PTHR43767">
    <property type="entry name" value="LONG-CHAIN-FATTY-ACID--COA LIGASE"/>
    <property type="match status" value="1"/>
</dbReference>
<name>A0A8J3H3B6_9RHOB</name>
<evidence type="ECO:0000259" key="2">
    <source>
        <dbReference type="Pfam" id="PF13193"/>
    </source>
</evidence>
<proteinExistence type="predicted"/>
<dbReference type="PROSITE" id="PS00455">
    <property type="entry name" value="AMP_BINDING"/>
    <property type="match status" value="1"/>
</dbReference>
<dbReference type="InterPro" id="IPR025110">
    <property type="entry name" value="AMP-bd_C"/>
</dbReference>